<dbReference type="EMBL" id="BKCJ010003747">
    <property type="protein sequence ID" value="GEU56933.1"/>
    <property type="molecule type" value="Genomic_DNA"/>
</dbReference>
<sequence>MDENANSIVVGAVVWAGRQANPMAPPITIYGSDLLILSSYAPSMPPLLLLSLFIVCGDSDGLRQRCLTFTAFPSFLPHSPILNEEATNRVDSGFRCSRIM</sequence>
<proteinExistence type="predicted"/>
<comment type="caution">
    <text evidence="1">The sequence shown here is derived from an EMBL/GenBank/DDBJ whole genome shotgun (WGS) entry which is preliminary data.</text>
</comment>
<organism evidence="1">
    <name type="scientific">Tanacetum cinerariifolium</name>
    <name type="common">Dalmatian daisy</name>
    <name type="synonym">Chrysanthemum cinerariifolium</name>
    <dbReference type="NCBI Taxonomy" id="118510"/>
    <lineage>
        <taxon>Eukaryota</taxon>
        <taxon>Viridiplantae</taxon>
        <taxon>Streptophyta</taxon>
        <taxon>Embryophyta</taxon>
        <taxon>Tracheophyta</taxon>
        <taxon>Spermatophyta</taxon>
        <taxon>Magnoliopsida</taxon>
        <taxon>eudicotyledons</taxon>
        <taxon>Gunneridae</taxon>
        <taxon>Pentapetalae</taxon>
        <taxon>asterids</taxon>
        <taxon>campanulids</taxon>
        <taxon>Asterales</taxon>
        <taxon>Asteraceae</taxon>
        <taxon>Asteroideae</taxon>
        <taxon>Anthemideae</taxon>
        <taxon>Anthemidinae</taxon>
        <taxon>Tanacetum</taxon>
    </lineage>
</organism>
<gene>
    <name evidence="1" type="ORF">Tci_028911</name>
</gene>
<protein>
    <submittedName>
        <fullName evidence="1">Uncharacterized protein</fullName>
    </submittedName>
</protein>
<dbReference type="AlphaFoldDB" id="A0A6L2L4V8"/>
<accession>A0A6L2L4V8</accession>
<reference evidence="1" key="1">
    <citation type="journal article" date="2019" name="Sci. Rep.">
        <title>Draft genome of Tanacetum cinerariifolium, the natural source of mosquito coil.</title>
        <authorList>
            <person name="Yamashiro T."/>
            <person name="Shiraishi A."/>
            <person name="Satake H."/>
            <person name="Nakayama K."/>
        </authorList>
    </citation>
    <scope>NUCLEOTIDE SEQUENCE</scope>
</reference>
<name>A0A6L2L4V8_TANCI</name>
<evidence type="ECO:0000313" key="1">
    <source>
        <dbReference type="EMBL" id="GEU56933.1"/>
    </source>
</evidence>